<dbReference type="Pfam" id="PF00175">
    <property type="entry name" value="NAD_binding_1"/>
    <property type="match status" value="1"/>
</dbReference>
<accession>A0A6I3S1K3</accession>
<sequence>MSFTIKLAGTPYEFQAEASETILQAGDKAGFLLPSACRSGACGACKAQVLSGTVALGPHEPFALTEADQKLGLTLLCSAKATSDCEIKVRDVKLAQKKPEGVQAEIVEKTLLDPSIMRLVLKRADGALFEFKAGQTYAVELPGNQKRYYSVASSQNQKETVEFLIRKVTNGMFTGMLFSDMIRVGDKMRLKGPEGTSTFQTPKGRKAVFLATGTGIASVKSIVSTLVENNDLEGRELFIYWGVRTSQELVVGEIFEEWAAAHPQIHYTGVVSREDTWPGAKGHVQTFAAADNGDMTDMDAYLCGSNSMIKAAVNYLTARCGLREDHIFMDNFGF</sequence>
<comment type="caution">
    <text evidence="4">The sequence shown here is derived from an EMBL/GenBank/DDBJ whole genome shotgun (WGS) entry which is preliminary data.</text>
</comment>
<dbReference type="InterPro" id="IPR017938">
    <property type="entry name" value="Riboflavin_synthase-like_b-brl"/>
</dbReference>
<dbReference type="GO" id="GO:0051537">
    <property type="term" value="F:2 iron, 2 sulfur cluster binding"/>
    <property type="evidence" value="ECO:0007669"/>
    <property type="project" value="UniProtKB-KW"/>
</dbReference>
<keyword evidence="2" id="KW-0001">2Fe-2S</keyword>
<keyword evidence="2" id="KW-0479">Metal-binding</keyword>
<evidence type="ECO:0000256" key="3">
    <source>
        <dbReference type="ARBA" id="ARBA00034078"/>
    </source>
</evidence>
<dbReference type="Pfam" id="PF00111">
    <property type="entry name" value="Fer2"/>
    <property type="match status" value="1"/>
</dbReference>
<dbReference type="InterPro" id="IPR039261">
    <property type="entry name" value="FNR_nucleotide-bd"/>
</dbReference>
<gene>
    <name evidence="4" type="ORF">GMD42_00110</name>
</gene>
<dbReference type="CDD" id="cd00207">
    <property type="entry name" value="fer2"/>
    <property type="match status" value="1"/>
</dbReference>
<comment type="cofactor">
    <cofactor evidence="1">
        <name>FAD</name>
        <dbReference type="ChEBI" id="CHEBI:57692"/>
    </cofactor>
</comment>
<evidence type="ECO:0000256" key="2">
    <source>
        <dbReference type="ARBA" id="ARBA00022714"/>
    </source>
</evidence>
<dbReference type="InterPro" id="IPR017927">
    <property type="entry name" value="FAD-bd_FR_type"/>
</dbReference>
<dbReference type="Gene3D" id="3.10.20.30">
    <property type="match status" value="1"/>
</dbReference>
<dbReference type="EMBL" id="WNCL01000001">
    <property type="protein sequence ID" value="MTU42058.1"/>
    <property type="molecule type" value="Genomic_DNA"/>
</dbReference>
<dbReference type="InterPro" id="IPR036010">
    <property type="entry name" value="2Fe-2S_ferredoxin-like_sf"/>
</dbReference>
<dbReference type="PANTHER" id="PTHR47354:SF5">
    <property type="entry name" value="PROTEIN RFBI"/>
    <property type="match status" value="1"/>
</dbReference>
<dbReference type="InterPro" id="IPR001433">
    <property type="entry name" value="OxRdtase_FAD/NAD-bd"/>
</dbReference>
<dbReference type="InterPro" id="IPR012675">
    <property type="entry name" value="Beta-grasp_dom_sf"/>
</dbReference>
<dbReference type="PROSITE" id="PS00197">
    <property type="entry name" value="2FE2S_FER_1"/>
    <property type="match status" value="1"/>
</dbReference>
<keyword evidence="2" id="KW-0408">Iron</keyword>
<reference evidence="4 5" key="1">
    <citation type="journal article" date="2019" name="Nat. Med.">
        <title>A library of human gut bacterial isolates paired with longitudinal multiomics data enables mechanistic microbiome research.</title>
        <authorList>
            <person name="Poyet M."/>
            <person name="Groussin M."/>
            <person name="Gibbons S.M."/>
            <person name="Avila-Pacheco J."/>
            <person name="Jiang X."/>
            <person name="Kearney S.M."/>
            <person name="Perrotta A.R."/>
            <person name="Berdy B."/>
            <person name="Zhao S."/>
            <person name="Lieberman T.D."/>
            <person name="Swanson P.K."/>
            <person name="Smith M."/>
            <person name="Roesemann S."/>
            <person name="Alexander J.E."/>
            <person name="Rich S.A."/>
            <person name="Livny J."/>
            <person name="Vlamakis H."/>
            <person name="Clish C."/>
            <person name="Bullock K."/>
            <person name="Deik A."/>
            <person name="Scott J."/>
            <person name="Pierce K.A."/>
            <person name="Xavier R.J."/>
            <person name="Alm E.J."/>
        </authorList>
    </citation>
    <scope>NUCLEOTIDE SEQUENCE [LARGE SCALE GENOMIC DNA]</scope>
    <source>
        <strain evidence="4 5">BIOML-A2</strain>
    </source>
</reference>
<dbReference type="Gene3D" id="3.40.50.80">
    <property type="entry name" value="Nucleotide-binding domain of ferredoxin-NADP reductase (FNR) module"/>
    <property type="match status" value="1"/>
</dbReference>
<dbReference type="InterPro" id="IPR050415">
    <property type="entry name" value="MRET"/>
</dbReference>
<name>A0A6I3S1K3_9BURK</name>
<protein>
    <submittedName>
        <fullName evidence="4">2Fe-2S iron-sulfur cluster binding domain-containing protein</fullName>
    </submittedName>
</protein>
<evidence type="ECO:0000313" key="5">
    <source>
        <dbReference type="Proteomes" id="UP000462362"/>
    </source>
</evidence>
<dbReference type="PROSITE" id="PS51085">
    <property type="entry name" value="2FE2S_FER_2"/>
    <property type="match status" value="1"/>
</dbReference>
<dbReference type="SUPFAM" id="SSF63380">
    <property type="entry name" value="Riboflavin synthase domain-like"/>
    <property type="match status" value="1"/>
</dbReference>
<dbReference type="PROSITE" id="PS51384">
    <property type="entry name" value="FAD_FR"/>
    <property type="match status" value="1"/>
</dbReference>
<evidence type="ECO:0000313" key="4">
    <source>
        <dbReference type="EMBL" id="MTU42058.1"/>
    </source>
</evidence>
<keyword evidence="2" id="KW-0411">Iron-sulfur</keyword>
<dbReference type="Proteomes" id="UP000462362">
    <property type="component" value="Unassembled WGS sequence"/>
</dbReference>
<organism evidence="4 5">
    <name type="scientific">Parasutterella excrementihominis</name>
    <dbReference type="NCBI Taxonomy" id="487175"/>
    <lineage>
        <taxon>Bacteria</taxon>
        <taxon>Pseudomonadati</taxon>
        <taxon>Pseudomonadota</taxon>
        <taxon>Betaproteobacteria</taxon>
        <taxon>Burkholderiales</taxon>
        <taxon>Sutterellaceae</taxon>
        <taxon>Parasutterella</taxon>
    </lineage>
</organism>
<dbReference type="Pfam" id="PF00970">
    <property type="entry name" value="FAD_binding_6"/>
    <property type="match status" value="1"/>
</dbReference>
<dbReference type="InterPro" id="IPR008333">
    <property type="entry name" value="Cbr1-like_FAD-bd_dom"/>
</dbReference>
<dbReference type="InterPro" id="IPR001709">
    <property type="entry name" value="Flavoprot_Pyr_Nucl_cyt_Rdtase"/>
</dbReference>
<dbReference type="GO" id="GO:0016491">
    <property type="term" value="F:oxidoreductase activity"/>
    <property type="evidence" value="ECO:0007669"/>
    <property type="project" value="InterPro"/>
</dbReference>
<dbReference type="SUPFAM" id="SSF52343">
    <property type="entry name" value="Ferredoxin reductase-like, C-terminal NADP-linked domain"/>
    <property type="match status" value="1"/>
</dbReference>
<proteinExistence type="predicted"/>
<dbReference type="PRINTS" id="PR00371">
    <property type="entry name" value="FPNCR"/>
</dbReference>
<dbReference type="Gene3D" id="2.40.30.10">
    <property type="entry name" value="Translation factors"/>
    <property type="match status" value="1"/>
</dbReference>
<dbReference type="AlphaFoldDB" id="A0A6I3S1K3"/>
<evidence type="ECO:0000256" key="1">
    <source>
        <dbReference type="ARBA" id="ARBA00001974"/>
    </source>
</evidence>
<comment type="cofactor">
    <cofactor evidence="3">
        <name>[2Fe-2S] cluster</name>
        <dbReference type="ChEBI" id="CHEBI:190135"/>
    </cofactor>
</comment>
<dbReference type="InterPro" id="IPR001041">
    <property type="entry name" value="2Fe-2S_ferredoxin-type"/>
</dbReference>
<dbReference type="InterPro" id="IPR006058">
    <property type="entry name" value="2Fe2S_fd_BS"/>
</dbReference>
<dbReference type="PANTHER" id="PTHR47354">
    <property type="entry name" value="NADH OXIDOREDUCTASE HCR"/>
    <property type="match status" value="1"/>
</dbReference>
<dbReference type="RefSeq" id="WP_008810739.1">
    <property type="nucleotide sequence ID" value="NZ_CAJUON010000004.1"/>
</dbReference>
<dbReference type="SUPFAM" id="SSF54292">
    <property type="entry name" value="2Fe-2S ferredoxin-like"/>
    <property type="match status" value="1"/>
</dbReference>
<dbReference type="GeneID" id="43347982"/>
<dbReference type="PRINTS" id="PR00410">
    <property type="entry name" value="PHEHYDRXLASE"/>
</dbReference>